<evidence type="ECO:0000259" key="2">
    <source>
        <dbReference type="PROSITE" id="PS50887"/>
    </source>
</evidence>
<dbReference type="PROSITE" id="PS50887">
    <property type="entry name" value="GGDEF"/>
    <property type="match status" value="1"/>
</dbReference>
<dbReference type="SMART" id="SM00052">
    <property type="entry name" value="EAL"/>
    <property type="match status" value="1"/>
</dbReference>
<dbReference type="NCBIfam" id="TIGR00254">
    <property type="entry name" value="GGDEF"/>
    <property type="match status" value="1"/>
</dbReference>
<dbReference type="SUPFAM" id="SSF55073">
    <property type="entry name" value="Nucleotide cyclase"/>
    <property type="match status" value="1"/>
</dbReference>
<dbReference type="Proteomes" id="UP000800981">
    <property type="component" value="Unassembled WGS sequence"/>
</dbReference>
<dbReference type="CDD" id="cd01949">
    <property type="entry name" value="GGDEF"/>
    <property type="match status" value="1"/>
</dbReference>
<evidence type="ECO:0000313" key="4">
    <source>
        <dbReference type="Proteomes" id="UP000800981"/>
    </source>
</evidence>
<dbReference type="PROSITE" id="PS50883">
    <property type="entry name" value="EAL"/>
    <property type="match status" value="1"/>
</dbReference>
<dbReference type="Pfam" id="PF00563">
    <property type="entry name" value="EAL"/>
    <property type="match status" value="1"/>
</dbReference>
<accession>A0ABX0H088</accession>
<dbReference type="Pfam" id="PF13185">
    <property type="entry name" value="GAF_2"/>
    <property type="match status" value="1"/>
</dbReference>
<proteinExistence type="predicted"/>
<feature type="domain" description="GGDEF" evidence="2">
    <location>
        <begin position="241"/>
        <end position="380"/>
    </location>
</feature>
<dbReference type="SMART" id="SM00267">
    <property type="entry name" value="GGDEF"/>
    <property type="match status" value="1"/>
</dbReference>
<dbReference type="InterPro" id="IPR052155">
    <property type="entry name" value="Biofilm_reg_signaling"/>
</dbReference>
<keyword evidence="4" id="KW-1185">Reference proteome</keyword>
<dbReference type="CDD" id="cd01948">
    <property type="entry name" value="EAL"/>
    <property type="match status" value="1"/>
</dbReference>
<dbReference type="InterPro" id="IPR029787">
    <property type="entry name" value="Nucleotide_cyclase"/>
</dbReference>
<dbReference type="PANTHER" id="PTHR44757:SF2">
    <property type="entry name" value="BIOFILM ARCHITECTURE MAINTENANCE PROTEIN MBAA"/>
    <property type="match status" value="1"/>
</dbReference>
<dbReference type="Gene3D" id="3.30.70.270">
    <property type="match status" value="1"/>
</dbReference>
<comment type="caution">
    <text evidence="3">The sequence shown here is derived from an EMBL/GenBank/DDBJ whole genome shotgun (WGS) entry which is preliminary data.</text>
</comment>
<gene>
    <name evidence="3" type="ORF">G9H71_15720</name>
</gene>
<name>A0ABX0H088_9ACTN</name>
<sequence length="645" mass="67758">MTTEAYYAPLQAWLEVRAFPCDEGLIVFLRNIDERRRAAALVAGQTAALEGIVAGVELSRTMDAVALLAERALPGSLAVVFVRSDDGAFLDLAAGPSLRPEAAAAARRLPVAVGSGPTGAAAARGKLVVGDVADVGPTGLFAAQAATHAVRSAWCHPLQGRDGQVVGVLSCYLDRPGGPDDTEHARLGLLAELAALAIERSRLDQAIRAQALHDPLTGLPNRSLLLDRLEHALATARRDGSRVGLLFCDVDRLKPVNDLLGHAAGDGLLLALAERLRGAARSGDTVARFGGDEFVVLCPDLADEREALAIAGRLLTAVGQPLALGGQELRPSLSIGVALSSPGREGPAPATAAAVLLRDADDAMYRSKADGGERINVFAEPMRAEAERRWQLERGLRESLHRRAGLHVAYQPQVDLRSGRVVGLEALARWTTPDGVPVPPHEFIPVAEGTGLISDIGTLVLRDACAALAQLPAELGRPRVSVNLSARQLLDADLPALVHSALAAAGLPGDRLCLEITETVLMEDAPGLTDTLGRLRDQGVAISIDDIGTGYSSLVYLKRLPVTELKVDTSFVAGLGRNTDDEAIVAAVIGLAGALGLHVVAEGVETRTQLDKLVELDCSTAQGFFFAPALEPAPLRAYLEHPLPP</sequence>
<dbReference type="InterPro" id="IPR035919">
    <property type="entry name" value="EAL_sf"/>
</dbReference>
<dbReference type="Gene3D" id="3.30.450.40">
    <property type="match status" value="1"/>
</dbReference>
<dbReference type="SUPFAM" id="SSF55781">
    <property type="entry name" value="GAF domain-like"/>
    <property type="match status" value="1"/>
</dbReference>
<dbReference type="InterPro" id="IPR029016">
    <property type="entry name" value="GAF-like_dom_sf"/>
</dbReference>
<dbReference type="PANTHER" id="PTHR44757">
    <property type="entry name" value="DIGUANYLATE CYCLASE DGCP"/>
    <property type="match status" value="1"/>
</dbReference>
<evidence type="ECO:0000313" key="3">
    <source>
        <dbReference type="EMBL" id="NHC15230.1"/>
    </source>
</evidence>
<dbReference type="RefSeq" id="WP_166283493.1">
    <property type="nucleotide sequence ID" value="NZ_JAANNP010000020.1"/>
</dbReference>
<dbReference type="EMBL" id="JAANNP010000020">
    <property type="protein sequence ID" value="NHC15230.1"/>
    <property type="molecule type" value="Genomic_DNA"/>
</dbReference>
<dbReference type="Pfam" id="PF00990">
    <property type="entry name" value="GGDEF"/>
    <property type="match status" value="1"/>
</dbReference>
<organism evidence="3 4">
    <name type="scientific">Motilibacter deserti</name>
    <dbReference type="NCBI Taxonomy" id="2714956"/>
    <lineage>
        <taxon>Bacteria</taxon>
        <taxon>Bacillati</taxon>
        <taxon>Actinomycetota</taxon>
        <taxon>Actinomycetes</taxon>
        <taxon>Motilibacterales</taxon>
        <taxon>Motilibacteraceae</taxon>
        <taxon>Motilibacter</taxon>
    </lineage>
</organism>
<dbReference type="InterPro" id="IPR000160">
    <property type="entry name" value="GGDEF_dom"/>
</dbReference>
<dbReference type="InterPro" id="IPR003018">
    <property type="entry name" value="GAF"/>
</dbReference>
<reference evidence="3 4" key="1">
    <citation type="submission" date="2020-03" db="EMBL/GenBank/DDBJ databases">
        <title>Two novel Motilibacter sp.</title>
        <authorList>
            <person name="Liu S."/>
        </authorList>
    </citation>
    <scope>NUCLEOTIDE SEQUENCE [LARGE SCALE GENOMIC DNA]</scope>
    <source>
        <strain evidence="3 4">E257</strain>
    </source>
</reference>
<dbReference type="SUPFAM" id="SSF141868">
    <property type="entry name" value="EAL domain-like"/>
    <property type="match status" value="1"/>
</dbReference>
<feature type="domain" description="EAL" evidence="1">
    <location>
        <begin position="389"/>
        <end position="643"/>
    </location>
</feature>
<protein>
    <submittedName>
        <fullName evidence="3">EAL domain-containing protein</fullName>
    </submittedName>
</protein>
<dbReference type="SMART" id="SM00065">
    <property type="entry name" value="GAF"/>
    <property type="match status" value="1"/>
</dbReference>
<dbReference type="InterPro" id="IPR001633">
    <property type="entry name" value="EAL_dom"/>
</dbReference>
<dbReference type="InterPro" id="IPR043128">
    <property type="entry name" value="Rev_trsase/Diguanyl_cyclase"/>
</dbReference>
<dbReference type="Gene3D" id="3.20.20.450">
    <property type="entry name" value="EAL domain"/>
    <property type="match status" value="1"/>
</dbReference>
<evidence type="ECO:0000259" key="1">
    <source>
        <dbReference type="PROSITE" id="PS50883"/>
    </source>
</evidence>